<dbReference type="RefSeq" id="XP_023940108.2">
    <property type="nucleotide sequence ID" value="XM_024084340.2"/>
</dbReference>
<dbReference type="Proteomes" id="UP001652582">
    <property type="component" value="Chromosome 9"/>
</dbReference>
<sequence length="1318" mass="151639">MSNQVTLENSIKVAKKLPFHVEAVPQNNVFEILNAGSDTSSKPVNIKIKIKNYEETTGTHGIISVPKLASGPKKVRLVSSDQTIMSFDLFMESENEIKTPKKPHCRFLQLFKPRGCLDPPFGEDNYIYKPKAKMLTYDQHEFTDEKNIDKIVEKSNCDLLHTPKKRSIEEIYSHSLITYPAALSSNEKIQKEVPNRNKMKSSLQNKTIISINEFSDTYFMPPKIQNKHDTEHQKTEVVSSNNSYDGKSEKSWKSQNIPTSLFHMPTNQVLNQGREPKTLCTDNKDKISDNDNVVSVANNSITEISTADMENVVLEKKYPVSSQNVTETETTLLYKTITTDEVYTTAQTYQTSIDTLIYNNGNVDNHSLASHELYKLQSPIKNESIIEANIFNKASAKESELNNYSLKTKSLQQTCTTSNANSLEPNKSEQSQLLLEKNTQSEKVTNSLQNDVQQNMQPLQENAQLVQFKDPHHVPLSLQEKTKSEDDMNLLQKDMQQNMQPRQNIDKAIQLKQSDQFDTQLKIQSKEVIDNLQKDLQRNVPQVEKIGQSIKLQESDHLQFTLQEKTNSNEIINFHEKDLQPNMEPFHEIAQLVPLKEPDHAQLFQQKNKQTREVVNVLETDKQQSMQPFQNIDQSLQPKESEQLKFDSRDKIKSKEVIDILQKDLQQNVPQVDKFGQSIELQESDHLQFTSQEKAQSKEVIDFHQKDLHSNMKPLHKNAQLVQLKESDHAQLFLQEKKQSGEVVNVLETDIQQSMQPLLNIDEPIQLKESNHLQFDSQEKIKSKEVIDILQKDLQRTVPQVEKFGQSIELRESDHLQFSIQEKAHSEEFIDFHQKDLQQNLQPLQENARSVQLQQYDHTQLFLQEKTRGEEIINLLQKDNQQSMQPQQKNGQLIHLKETEDSQTSLREKTQSKEVIKPLQKKYQQNIHIDLQQTQESAKSITNVKRGTNEVLDKYISDIIKNKYDEGDISILLLSNIADNANARHKSVEALVENLTIEAMSTKQNFSENKTNAADLKIDNTVKSDIIDSYKKTLVKKASLLSHIQEKEITSNEATYDSINILDKAASSNVHDTDDVVQGLVNNISVEMENIGINNHIPSTDIFLKKEETDGKETLKKHTYKKPIELNNLQETKDIMEHVYRDQNLKISEKDKIHIDENSLLNINLGFHITENEKNEILINSIDTFNHLELNPNKITVIKSLIRQNDSEIRIPINQDMDLTLQIKKSFGKDFISKMVIDNVKEPIGESKLKKDILLQETLETVHEKLFPLENIIRKLKQEADDLTKQQGLLRDILSRAKTESARSINTRTTCNCNKYFM</sequence>
<keyword evidence="2" id="KW-1185">Reference proteome</keyword>
<protein>
    <submittedName>
        <fullName evidence="3">Uncharacterized protein LOC112047273</fullName>
    </submittedName>
</protein>
<gene>
    <name evidence="3" type="primary">LOC112047273</name>
</gene>
<name>A0A6J1N515_BICAN</name>
<evidence type="ECO:0000313" key="3">
    <source>
        <dbReference type="RefSeq" id="XP_023940108.2"/>
    </source>
</evidence>
<dbReference type="GeneID" id="112047273"/>
<organism evidence="2 3">
    <name type="scientific">Bicyclus anynana</name>
    <name type="common">Squinting bush brown butterfly</name>
    <dbReference type="NCBI Taxonomy" id="110368"/>
    <lineage>
        <taxon>Eukaryota</taxon>
        <taxon>Metazoa</taxon>
        <taxon>Ecdysozoa</taxon>
        <taxon>Arthropoda</taxon>
        <taxon>Hexapoda</taxon>
        <taxon>Insecta</taxon>
        <taxon>Pterygota</taxon>
        <taxon>Neoptera</taxon>
        <taxon>Endopterygota</taxon>
        <taxon>Lepidoptera</taxon>
        <taxon>Glossata</taxon>
        <taxon>Ditrysia</taxon>
        <taxon>Papilionoidea</taxon>
        <taxon>Nymphalidae</taxon>
        <taxon>Satyrinae</taxon>
        <taxon>Satyrini</taxon>
        <taxon>Mycalesina</taxon>
        <taxon>Bicyclus</taxon>
    </lineage>
</organism>
<proteinExistence type="predicted"/>
<dbReference type="OrthoDB" id="433512at2759"/>
<dbReference type="AlphaFoldDB" id="A0A6J1N515"/>
<reference evidence="3" key="1">
    <citation type="submission" date="2025-08" db="UniProtKB">
        <authorList>
            <consortium name="RefSeq"/>
        </authorList>
    </citation>
    <scope>IDENTIFICATION</scope>
</reference>
<dbReference type="KEGG" id="bany:112047273"/>
<evidence type="ECO:0000256" key="1">
    <source>
        <dbReference type="SAM" id="MobiDB-lite"/>
    </source>
</evidence>
<feature type="region of interest" description="Disordered" evidence="1">
    <location>
        <begin position="228"/>
        <end position="250"/>
    </location>
</feature>
<feature type="compositionally biased region" description="Polar residues" evidence="1">
    <location>
        <begin position="236"/>
        <end position="245"/>
    </location>
</feature>
<evidence type="ECO:0000313" key="2">
    <source>
        <dbReference type="Proteomes" id="UP001652582"/>
    </source>
</evidence>
<accession>A0A6J1N515</accession>